<evidence type="ECO:0000313" key="2">
    <source>
        <dbReference type="EMBL" id="MDN4120037.1"/>
    </source>
</evidence>
<keyword evidence="3" id="KW-1185">Reference proteome</keyword>
<reference evidence="2" key="1">
    <citation type="submission" date="2021-11" db="EMBL/GenBank/DDBJ databases">
        <title>Draft genome sequence of Alcaligenes endophyticus type strain CCUG 75668T.</title>
        <authorList>
            <person name="Salva-Serra F."/>
            <person name="Duran R.E."/>
            <person name="Seeger M."/>
            <person name="Moore E.R.B."/>
            <person name="Jaen-Luchoro D."/>
        </authorList>
    </citation>
    <scope>NUCLEOTIDE SEQUENCE</scope>
    <source>
        <strain evidence="2">CCUG 75668</strain>
    </source>
</reference>
<dbReference type="Gene3D" id="3.10.180.10">
    <property type="entry name" value="2,3-Dihydroxybiphenyl 1,2-Dioxygenase, domain 1"/>
    <property type="match status" value="1"/>
</dbReference>
<dbReference type="SUPFAM" id="SSF54593">
    <property type="entry name" value="Glyoxalase/Bleomycin resistance protein/Dihydroxybiphenyl dioxygenase"/>
    <property type="match status" value="1"/>
</dbReference>
<organism evidence="2 3">
    <name type="scientific">Alcaligenes endophyticus</name>
    <dbReference type="NCBI Taxonomy" id="1929088"/>
    <lineage>
        <taxon>Bacteria</taxon>
        <taxon>Pseudomonadati</taxon>
        <taxon>Pseudomonadota</taxon>
        <taxon>Betaproteobacteria</taxon>
        <taxon>Burkholderiales</taxon>
        <taxon>Alcaligenaceae</taxon>
        <taxon>Alcaligenes</taxon>
    </lineage>
</organism>
<comment type="caution">
    <text evidence="2">The sequence shown here is derived from an EMBL/GenBank/DDBJ whole genome shotgun (WGS) entry which is preliminary data.</text>
</comment>
<dbReference type="EMBL" id="JAJHNU010000001">
    <property type="protein sequence ID" value="MDN4120037.1"/>
    <property type="molecule type" value="Genomic_DNA"/>
</dbReference>
<evidence type="ECO:0000259" key="1">
    <source>
        <dbReference type="Pfam" id="PF13468"/>
    </source>
</evidence>
<feature type="domain" description="Glyoxalase-like" evidence="1">
    <location>
        <begin position="11"/>
        <end position="188"/>
    </location>
</feature>
<dbReference type="Proteomes" id="UP001168613">
    <property type="component" value="Unassembled WGS sequence"/>
</dbReference>
<dbReference type="InterPro" id="IPR025870">
    <property type="entry name" value="Glyoxalase-like_dom"/>
</dbReference>
<sequence length="256" mass="28181">MKFPVAAITGLDHVDLRVSNIMDIWTDWNKLGFQIAPPSVNRTEGVASCAVAFQDGTYIAISGPIAKGEVFRHTVDAGVNAALLRVNNRDEAVMQAIAAGLTIKESFEFSRAIEVNGTDEQITFKLASILCPDQESDIQEIMLIEHVTPQWIWRDDMMTHANDAQGLQEVVVPCSHPESLQPLYARLLGDARVQLINGVLRLDCGNAIIQYMRPENTGLERYAETAERPGRVVVYGSTGERTEDLPGQAGELKFVS</sequence>
<name>A0ABT8EFI2_9BURK</name>
<gene>
    <name evidence="2" type="ORF">LMS43_01915</name>
</gene>
<accession>A0ABT8EFI2</accession>
<dbReference type="RefSeq" id="WP_266122627.1">
    <property type="nucleotide sequence ID" value="NZ_JAJHNU010000001.1"/>
</dbReference>
<evidence type="ECO:0000313" key="3">
    <source>
        <dbReference type="Proteomes" id="UP001168613"/>
    </source>
</evidence>
<protein>
    <submittedName>
        <fullName evidence="2">VOC family protein</fullName>
    </submittedName>
</protein>
<proteinExistence type="predicted"/>
<dbReference type="InterPro" id="IPR029068">
    <property type="entry name" value="Glyas_Bleomycin-R_OHBP_Dase"/>
</dbReference>
<dbReference type="Pfam" id="PF13468">
    <property type="entry name" value="Glyoxalase_3"/>
    <property type="match status" value="1"/>
</dbReference>